<dbReference type="Pfam" id="PF02803">
    <property type="entry name" value="Thiolase_C"/>
    <property type="match status" value="1"/>
</dbReference>
<keyword evidence="4 8" id="KW-0012">Acyltransferase</keyword>
<evidence type="ECO:0000313" key="12">
    <source>
        <dbReference type="EMBL" id="PRY18038.1"/>
    </source>
</evidence>
<evidence type="ECO:0000256" key="7">
    <source>
        <dbReference type="PIRSR" id="PIRSR000429-1"/>
    </source>
</evidence>
<evidence type="ECO:0000256" key="3">
    <source>
        <dbReference type="ARBA" id="ARBA00022679"/>
    </source>
</evidence>
<dbReference type="InterPro" id="IPR020613">
    <property type="entry name" value="Thiolase_CS"/>
</dbReference>
<organism evidence="12 13">
    <name type="scientific">Kineococcus rhizosphaerae</name>
    <dbReference type="NCBI Taxonomy" id="559628"/>
    <lineage>
        <taxon>Bacteria</taxon>
        <taxon>Bacillati</taxon>
        <taxon>Actinomycetota</taxon>
        <taxon>Actinomycetes</taxon>
        <taxon>Kineosporiales</taxon>
        <taxon>Kineosporiaceae</taxon>
        <taxon>Kineococcus</taxon>
    </lineage>
</organism>
<dbReference type="CDD" id="cd00751">
    <property type="entry name" value="thiolase"/>
    <property type="match status" value="1"/>
</dbReference>
<gene>
    <name evidence="12" type="ORF">CLV37_101282</name>
</gene>
<feature type="domain" description="Thiolase N-terminal" evidence="10">
    <location>
        <begin position="4"/>
        <end position="256"/>
    </location>
</feature>
<feature type="chain" id="PRO_5015485551" description="Probable acetyl-CoA acetyltransferase" evidence="9">
    <location>
        <begin position="21"/>
        <end position="386"/>
    </location>
</feature>
<dbReference type="InterPro" id="IPR020617">
    <property type="entry name" value="Thiolase_C"/>
</dbReference>
<dbReference type="PROSITE" id="PS00099">
    <property type="entry name" value="THIOLASE_3"/>
    <property type="match status" value="1"/>
</dbReference>
<feature type="domain" description="Thiolase C-terminal" evidence="11">
    <location>
        <begin position="268"/>
        <end position="383"/>
    </location>
</feature>
<dbReference type="InterPro" id="IPR020610">
    <property type="entry name" value="Thiolase_AS"/>
</dbReference>
<dbReference type="AlphaFoldDB" id="A0A2T0RA41"/>
<dbReference type="InterPro" id="IPR002155">
    <property type="entry name" value="Thiolase"/>
</dbReference>
<dbReference type="OrthoDB" id="1402717at2"/>
<dbReference type="Gene3D" id="3.40.47.10">
    <property type="match status" value="2"/>
</dbReference>
<dbReference type="PROSITE" id="PS00098">
    <property type="entry name" value="THIOLASE_1"/>
    <property type="match status" value="1"/>
</dbReference>
<name>A0A2T0RA41_9ACTN</name>
<dbReference type="PROSITE" id="PS00737">
    <property type="entry name" value="THIOLASE_2"/>
    <property type="match status" value="1"/>
</dbReference>
<evidence type="ECO:0000256" key="4">
    <source>
        <dbReference type="ARBA" id="ARBA00023315"/>
    </source>
</evidence>
<keyword evidence="9" id="KW-0732">Signal</keyword>
<evidence type="ECO:0000259" key="10">
    <source>
        <dbReference type="Pfam" id="PF00108"/>
    </source>
</evidence>
<comment type="similarity">
    <text evidence="1 8">Belongs to the thiolase-like superfamily. Thiolase family.</text>
</comment>
<keyword evidence="3 8" id="KW-0808">Transferase</keyword>
<accession>A0A2T0RA41</accession>
<evidence type="ECO:0000256" key="5">
    <source>
        <dbReference type="ARBA" id="ARBA00030755"/>
    </source>
</evidence>
<dbReference type="EMBL" id="PVZF01000001">
    <property type="protein sequence ID" value="PRY18038.1"/>
    <property type="molecule type" value="Genomic_DNA"/>
</dbReference>
<evidence type="ECO:0000256" key="2">
    <source>
        <dbReference type="ARBA" id="ARBA00012705"/>
    </source>
</evidence>
<feature type="active site" description="Acyl-thioester intermediate" evidence="7">
    <location>
        <position position="86"/>
    </location>
</feature>
<keyword evidence="13" id="KW-1185">Reference proteome</keyword>
<feature type="active site" description="Proton acceptor" evidence="7">
    <location>
        <position position="344"/>
    </location>
</feature>
<dbReference type="InterPro" id="IPR020615">
    <property type="entry name" value="Thiolase_acyl_enz_int_AS"/>
</dbReference>
<comment type="caution">
    <text evidence="12">The sequence shown here is derived from an EMBL/GenBank/DDBJ whole genome shotgun (WGS) entry which is preliminary data.</text>
</comment>
<dbReference type="GO" id="GO:0003985">
    <property type="term" value="F:acetyl-CoA C-acetyltransferase activity"/>
    <property type="evidence" value="ECO:0007669"/>
    <property type="project" value="UniProtKB-EC"/>
</dbReference>
<dbReference type="Proteomes" id="UP000238083">
    <property type="component" value="Unassembled WGS sequence"/>
</dbReference>
<protein>
    <recommendedName>
        <fullName evidence="6">Probable acetyl-CoA acetyltransferase</fullName>
        <ecNumber evidence="2">2.3.1.9</ecNumber>
    </recommendedName>
    <alternativeName>
        <fullName evidence="5">Acetoacetyl-CoA thiolase</fullName>
    </alternativeName>
</protein>
<dbReference type="NCBIfam" id="TIGR01930">
    <property type="entry name" value="AcCoA-C-Actrans"/>
    <property type="match status" value="1"/>
</dbReference>
<evidence type="ECO:0000256" key="9">
    <source>
        <dbReference type="SAM" id="SignalP"/>
    </source>
</evidence>
<feature type="signal peptide" evidence="9">
    <location>
        <begin position="1"/>
        <end position="20"/>
    </location>
</feature>
<reference evidence="12 13" key="1">
    <citation type="submission" date="2018-03" db="EMBL/GenBank/DDBJ databases">
        <title>Genomic Encyclopedia of Archaeal and Bacterial Type Strains, Phase II (KMG-II): from individual species to whole genera.</title>
        <authorList>
            <person name="Goeker M."/>
        </authorList>
    </citation>
    <scope>NUCLEOTIDE SEQUENCE [LARGE SCALE GENOMIC DNA]</scope>
    <source>
        <strain evidence="12 13">DSM 19711</strain>
    </source>
</reference>
<feature type="active site" description="Proton acceptor" evidence="7">
    <location>
        <position position="372"/>
    </location>
</feature>
<proteinExistence type="inferred from homology"/>
<dbReference type="PANTHER" id="PTHR18919">
    <property type="entry name" value="ACETYL-COA C-ACYLTRANSFERASE"/>
    <property type="match status" value="1"/>
</dbReference>
<dbReference type="InterPro" id="IPR020616">
    <property type="entry name" value="Thiolase_N"/>
</dbReference>
<dbReference type="RefSeq" id="WP_106206239.1">
    <property type="nucleotide sequence ID" value="NZ_PVZF01000001.1"/>
</dbReference>
<sequence>MSVLLGYARTPFVRFNGAFAAVPATVLGAHAIRAALARAGIGAGDVDAVVGGQVLQAGAGQNPARQSAAGAGIGLEVPAVTVNSVCLSGMEAVVQAHRLVSAGEARVVVAVGQESMSRAPHLWPTARAGQPFGAAALLDSVETDALSDAFDGAAMGLGTDVANEALGLDRAAQDAWAERSHRLAAAAADLLAGEVVAVEVPGRRGATTVAHDDGVRPDTSLERLAALRPAFRPGGSVTAGNASQISDGAAAVVVADARFARERGPGALAEVVGHAVVAGPDTTLHSQPARAIARALQRAGLAVADLDAVEVNEAFAAVAVQSVRELGIEAARVNRHGGAIALGHPVGASGTRVTGHLARTLGPGRLGAAAICGGGGQGAAVLLRGL</sequence>
<evidence type="ECO:0000256" key="6">
    <source>
        <dbReference type="ARBA" id="ARBA00040529"/>
    </source>
</evidence>
<dbReference type="InterPro" id="IPR016039">
    <property type="entry name" value="Thiolase-like"/>
</dbReference>
<evidence type="ECO:0000313" key="13">
    <source>
        <dbReference type="Proteomes" id="UP000238083"/>
    </source>
</evidence>
<dbReference type="EC" id="2.3.1.9" evidence="2"/>
<dbReference type="SUPFAM" id="SSF53901">
    <property type="entry name" value="Thiolase-like"/>
    <property type="match status" value="2"/>
</dbReference>
<dbReference type="Pfam" id="PF00108">
    <property type="entry name" value="Thiolase_N"/>
    <property type="match status" value="1"/>
</dbReference>
<dbReference type="PANTHER" id="PTHR18919:SF107">
    <property type="entry name" value="ACETYL-COA ACETYLTRANSFERASE, CYTOSOLIC"/>
    <property type="match status" value="1"/>
</dbReference>
<dbReference type="PIRSF" id="PIRSF000429">
    <property type="entry name" value="Ac-CoA_Ac_transf"/>
    <property type="match status" value="1"/>
</dbReference>
<evidence type="ECO:0000259" key="11">
    <source>
        <dbReference type="Pfam" id="PF02803"/>
    </source>
</evidence>
<evidence type="ECO:0000256" key="1">
    <source>
        <dbReference type="ARBA" id="ARBA00010982"/>
    </source>
</evidence>
<evidence type="ECO:0000256" key="8">
    <source>
        <dbReference type="RuleBase" id="RU003557"/>
    </source>
</evidence>